<dbReference type="EMBL" id="JBEDNP010000021">
    <property type="protein sequence ID" value="MEQ3541952.1"/>
    <property type="molecule type" value="Genomic_DNA"/>
</dbReference>
<gene>
    <name evidence="2" type="ORF">WHI96_24370</name>
</gene>
<proteinExistence type="predicted"/>
<keyword evidence="3" id="KW-1185">Reference proteome</keyword>
<dbReference type="Proteomes" id="UP001464923">
    <property type="component" value="Unassembled WGS sequence"/>
</dbReference>
<evidence type="ECO:0000313" key="3">
    <source>
        <dbReference type="Proteomes" id="UP001464923"/>
    </source>
</evidence>
<organism evidence="2 3">
    <name type="scientific">Pseudonocardia tropica</name>
    <dbReference type="NCBI Taxonomy" id="681289"/>
    <lineage>
        <taxon>Bacteria</taxon>
        <taxon>Bacillati</taxon>
        <taxon>Actinomycetota</taxon>
        <taxon>Actinomycetes</taxon>
        <taxon>Pseudonocardiales</taxon>
        <taxon>Pseudonocardiaceae</taxon>
        <taxon>Pseudonocardia</taxon>
    </lineage>
</organism>
<feature type="region of interest" description="Disordered" evidence="1">
    <location>
        <begin position="226"/>
        <end position="248"/>
    </location>
</feature>
<feature type="region of interest" description="Disordered" evidence="1">
    <location>
        <begin position="159"/>
        <end position="183"/>
    </location>
</feature>
<feature type="compositionally biased region" description="Basic residues" evidence="1">
    <location>
        <begin position="28"/>
        <end position="45"/>
    </location>
</feature>
<feature type="compositionally biased region" description="Gly residues" evidence="1">
    <location>
        <begin position="13"/>
        <end position="23"/>
    </location>
</feature>
<name>A0ABV1K3N2_9PSEU</name>
<accession>A0ABV1K3N2</accession>
<reference evidence="2 3" key="1">
    <citation type="submission" date="2024-03" db="EMBL/GenBank/DDBJ databases">
        <title>Draft genome sequence of Pseudonocardia tropica JCM 19149.</title>
        <authorList>
            <person name="Butdee W."/>
            <person name="Duangmal K."/>
        </authorList>
    </citation>
    <scope>NUCLEOTIDE SEQUENCE [LARGE SCALE GENOMIC DNA]</scope>
    <source>
        <strain evidence="2 3">JCM 19149</strain>
    </source>
</reference>
<sequence>MEQPSRRGRVAGVPGGAGGGGEASCGVRRLRRQLGRPPHGPHRGRTGAAQQVPLRGPFQQRRDVLVDRVRGGRQMPGPFLDRVVGQPPGERPVHRLTVRVWGSVVDGCTEQGMSELEPGPRGREESGVPSLLPRGAVHAEAGADLLDQIAVAAILGGGQQEQRPGRGLERLGPGAERPAKPWADRYLGDERQLVADPGPEGGQFVQGQRIAARRADRTAEPALLDARHDEGHEPSGVVVGQARELHRR</sequence>
<protein>
    <submittedName>
        <fullName evidence="2">Uncharacterized protein</fullName>
    </submittedName>
</protein>
<comment type="caution">
    <text evidence="2">The sequence shown here is derived from an EMBL/GenBank/DDBJ whole genome shotgun (WGS) entry which is preliminary data.</text>
</comment>
<dbReference type="RefSeq" id="WP_349302449.1">
    <property type="nucleotide sequence ID" value="NZ_JBEDNP010000021.1"/>
</dbReference>
<evidence type="ECO:0000256" key="1">
    <source>
        <dbReference type="SAM" id="MobiDB-lite"/>
    </source>
</evidence>
<feature type="region of interest" description="Disordered" evidence="1">
    <location>
        <begin position="1"/>
        <end position="60"/>
    </location>
</feature>
<evidence type="ECO:0000313" key="2">
    <source>
        <dbReference type="EMBL" id="MEQ3541952.1"/>
    </source>
</evidence>